<organism evidence="1">
    <name type="scientific">hydrothermal vent metagenome</name>
    <dbReference type="NCBI Taxonomy" id="652676"/>
    <lineage>
        <taxon>unclassified sequences</taxon>
        <taxon>metagenomes</taxon>
        <taxon>ecological metagenomes</taxon>
    </lineage>
</organism>
<name>A0A3B0Z352_9ZZZZ</name>
<sequence>MNSTSLSLDVFIHRVPVCLTINPDVINVLSVLEFSYLGIRGKQQG</sequence>
<gene>
    <name evidence="1" type="ORF">MNBD_GAMMA18-705</name>
</gene>
<dbReference type="EMBL" id="UOFP01000122">
    <property type="protein sequence ID" value="VAW86101.1"/>
    <property type="molecule type" value="Genomic_DNA"/>
</dbReference>
<evidence type="ECO:0000313" key="1">
    <source>
        <dbReference type="EMBL" id="VAW86101.1"/>
    </source>
</evidence>
<accession>A0A3B0Z352</accession>
<reference evidence="1" key="1">
    <citation type="submission" date="2018-06" db="EMBL/GenBank/DDBJ databases">
        <authorList>
            <person name="Zhirakovskaya E."/>
        </authorList>
    </citation>
    <scope>NUCLEOTIDE SEQUENCE</scope>
</reference>
<dbReference type="AlphaFoldDB" id="A0A3B0Z352"/>
<protein>
    <submittedName>
        <fullName evidence="1">Uncharacterized protein</fullName>
    </submittedName>
</protein>
<proteinExistence type="predicted"/>